<dbReference type="AlphaFoldDB" id="A0A0U5JQX2"/>
<name>A0A0U5JQX2_LIMRT</name>
<proteinExistence type="predicted"/>
<gene>
    <name evidence="1" type="ORF">LRLP16767_LR202_00348</name>
</gene>
<dbReference type="Proteomes" id="UP000235484">
    <property type="component" value="Unassembled WGS sequence"/>
</dbReference>
<sequence>MDNRLRFLYQLTAFDDGGTQEAKQTVRLEEYGQAVSQDVSQMFTSVLTSCDGERN</sequence>
<dbReference type="EMBL" id="LN887532">
    <property type="protein sequence ID" value="CUR40290.1"/>
    <property type="molecule type" value="Genomic_DNA"/>
</dbReference>
<evidence type="ECO:0000313" key="1">
    <source>
        <dbReference type="EMBL" id="CUR40290.1"/>
    </source>
</evidence>
<protein>
    <submittedName>
        <fullName evidence="1">Uncharacterized protein</fullName>
    </submittedName>
</protein>
<organism evidence="1 2">
    <name type="scientific">Limosilactobacillus reuteri</name>
    <name type="common">Lactobacillus reuteri</name>
    <dbReference type="NCBI Taxonomy" id="1598"/>
    <lineage>
        <taxon>Bacteria</taxon>
        <taxon>Bacillati</taxon>
        <taxon>Bacillota</taxon>
        <taxon>Bacilli</taxon>
        <taxon>Lactobacillales</taxon>
        <taxon>Lactobacillaceae</taxon>
        <taxon>Limosilactobacillus</taxon>
    </lineage>
</organism>
<evidence type="ECO:0000313" key="2">
    <source>
        <dbReference type="Proteomes" id="UP000235484"/>
    </source>
</evidence>
<accession>A0A0U5JQX2</accession>
<reference evidence="2" key="1">
    <citation type="submission" date="2015-10" db="EMBL/GenBank/DDBJ databases">
        <authorList>
            <person name="Crossman L.C."/>
        </authorList>
    </citation>
    <scope>NUCLEOTIDE SEQUENCE [LARGE SCALE GENOMIC DNA]</scope>
    <source>
        <strain evidence="2">20-2</strain>
    </source>
</reference>